<gene>
    <name evidence="4" type="ORF">CLV57_0368</name>
</gene>
<dbReference type="Pfam" id="PF19081">
    <property type="entry name" value="Ig_7"/>
    <property type="match status" value="9"/>
</dbReference>
<dbReference type="Proteomes" id="UP000242687">
    <property type="component" value="Unassembled WGS sequence"/>
</dbReference>
<keyword evidence="1" id="KW-0732">Signal</keyword>
<feature type="chain" id="PRO_5014130504" evidence="1">
    <location>
        <begin position="20"/>
        <end position="1784"/>
    </location>
</feature>
<dbReference type="EMBL" id="PGFJ01000001">
    <property type="protein sequence ID" value="PJJ83387.1"/>
    <property type="molecule type" value="Genomic_DNA"/>
</dbReference>
<evidence type="ECO:0000256" key="1">
    <source>
        <dbReference type="SAM" id="SignalP"/>
    </source>
</evidence>
<dbReference type="OrthoDB" id="1488276at2"/>
<evidence type="ECO:0000313" key="4">
    <source>
        <dbReference type="EMBL" id="PJJ83387.1"/>
    </source>
</evidence>
<keyword evidence="5" id="KW-1185">Reference proteome</keyword>
<evidence type="ECO:0000313" key="5">
    <source>
        <dbReference type="Proteomes" id="UP000242687"/>
    </source>
</evidence>
<feature type="domain" description="Ig-like" evidence="2">
    <location>
        <begin position="587"/>
        <end position="664"/>
    </location>
</feature>
<accession>A0A2H9VRD7</accession>
<dbReference type="Pfam" id="PF13585">
    <property type="entry name" value="CHU_C"/>
    <property type="match status" value="1"/>
</dbReference>
<evidence type="ECO:0000259" key="3">
    <source>
        <dbReference type="Pfam" id="PF19406"/>
    </source>
</evidence>
<organism evidence="4 5">
    <name type="scientific">Mucilaginibacter auburnensis</name>
    <dbReference type="NCBI Taxonomy" id="1457233"/>
    <lineage>
        <taxon>Bacteria</taxon>
        <taxon>Pseudomonadati</taxon>
        <taxon>Bacteroidota</taxon>
        <taxon>Sphingobacteriia</taxon>
        <taxon>Sphingobacteriales</taxon>
        <taxon>Sphingobacteriaceae</taxon>
        <taxon>Mucilaginibacter</taxon>
    </lineage>
</organism>
<feature type="domain" description="Ig-like" evidence="2">
    <location>
        <begin position="915"/>
        <end position="994"/>
    </location>
</feature>
<dbReference type="RefSeq" id="WP_100339656.1">
    <property type="nucleotide sequence ID" value="NZ_PGFJ01000001.1"/>
</dbReference>
<reference evidence="4 5" key="1">
    <citation type="submission" date="2017-11" db="EMBL/GenBank/DDBJ databases">
        <title>Genomic Encyclopedia of Archaeal and Bacterial Type Strains, Phase II (KMG-II): From Individual Species to Whole Genera.</title>
        <authorList>
            <person name="Goeker M."/>
        </authorList>
    </citation>
    <scope>NUCLEOTIDE SEQUENCE [LARGE SCALE GENOMIC DNA]</scope>
    <source>
        <strain evidence="4 5">DSM 28175</strain>
    </source>
</reference>
<feature type="domain" description="Ig-like" evidence="2">
    <location>
        <begin position="424"/>
        <end position="500"/>
    </location>
</feature>
<feature type="signal peptide" evidence="1">
    <location>
        <begin position="1"/>
        <end position="19"/>
    </location>
</feature>
<protein>
    <submittedName>
        <fullName evidence="4">Gliding motility-associated-like protein</fullName>
    </submittedName>
</protein>
<feature type="domain" description="PKD-like" evidence="3">
    <location>
        <begin position="1085"/>
        <end position="1169"/>
    </location>
</feature>
<feature type="domain" description="Ig-like" evidence="2">
    <location>
        <begin position="98"/>
        <end position="176"/>
    </location>
</feature>
<sequence>MKRIFFLFSLIIIAANCFAQSLDGSITPSSPAICSGAAVTLTANGSGGTPGYTYFWITTGESGQSIAVTTARTYTVRITDNANNTKEVSINIAANPTPAAPTASNTSGVVCYNSTARLETTAPAGATFNWYKERQGGVPVGSGTVFNTPPVTASTIYYVEAEVNGCISARTGVTVQLAANPFSPGAVICANTSTTLTAVGSADYDWWDSETGGIKLASGNKFTTPILNTTTTYYLEGITSSGCSTARVAVTVNVTQAPAAPTVSAQPICANSRATLQATGPNGVLFDWYDVEVGGDPLITSPDFTTPILNANKQYWVQARINDCLSPRTLVTVVVNSVPSAPQAASDGPVCINSPATLRVSNPSANTTYEWFSSAALNNILGTGDVFTTPNISENTTFYVRAFNASCYSDAVSVAVTVLPVVPKPVISGTTLICAESIAVLNINQPNANYTYEWVDAQNTQPPFTGTTFQTPILNSNTTYYVRAISGGCASDPVAITISLLPLPPKPTVTPVAAICYNTTATLVADNGTQYRWYTAQTGSTPISTDKVYTTAALTNTTTFYVSNKVDGCESERTAITVTVNAATPPPTIDNPGPAICVGTTVVLKAHSAAGTKIQWFSVPTGGNMEFEGANYAVTPDVTTTYYAQVVSGTCISDRTPVTVQVLPYNNLQFQYSAGTYCLSAGNQTPTIYVAGGTFTGSAGLVINPTTGTINIAASGLGRFNVSYKTNNGSCDVITYAEIVITPSANAEFSYANTVYCQSGTNPKPQYKPTSSGGVFSASPSGLSLNSSTGEINLAQSQPGTYTVTNFVNLVSCGSQDTKTFTVEVRASVVAYAGADRYARKGQAVTLSGTLSRSTNVLWSTTNGQGVITNATSLTNASYMPSPTDGAVTFILTAFDTGACGNQSVRVTITFINTPASPTTTTDTVCVGNPATLTAFAQNANSYRWYDAATGGTLLHTGANYRTSPLTNLGISKFWVEALTNGISGPRSEVDVLVESIPTAPQVSGVTNICEGVPAELTAASPNAIKYTWFNADMFPVAVGNKLTIPVFTNTSYFVQAEARDCVSPLTEVKLFVVPTPRITSKKTDEICSGSNVNYTIQADLSGTTFTWSRAASAAINNNQPSSGSGSVISEILTSSSPSTQTVIYVITPVSTNGCNGTPFNYTVTVYPAAELTSPKQASVCNENPLNYLATFNPAVTDFSWSRDVVTGIDARAVANQTSRNIREALTNTTNAPIVVPYHFEFTTANGCKSTFDLPVTVNPVVTVTSKNFDPACSNEAFSYQITSNVTGATFNWFRNAVGNNPQRFVSGVTSINETLVNNSDQPLDVYYLITPVYNGCESKPFEYHVIFNAQPLQPQINASPQVCEGNTLTLQTIPVAGATYTWTLPDGTTATTQTPVYNITNVTLANSGTYALVVTVNGCSSISRSTNVTVINKPLANAGPNQTVCPTATVVQLDGDVRRNVTQQPIAGVWSGGTGSFSSTNDPKAKYFPSQQDRNSGSVTLTLTSASAGDCTEAVSQVVITFALIPAADAGPDQNVCDDETNVALSGSILPGKGTAAWTTTGTGTFDNANQAATIYHPSLADVSAGLVILKLKATGAGACDQPEDEIKISFVLPPTAKADSRTVRYVSKGGTITLNPVVSDENVTYKWSPMLGLSDATIKNPVVTGGETDITYTLVITSALGCKSDPTSILVKVAPEIKPPNTFTPNADGRNDQWLIEGIEAYKQADVRIYSRQGQQLYYSIGYAKPWDGTSNGKPVPFGTYYYIIDVREFGIKLTGYVSVIR</sequence>
<feature type="domain" description="Ig-like" evidence="2">
    <location>
        <begin position="184"/>
        <end position="255"/>
    </location>
</feature>
<evidence type="ECO:0000259" key="2">
    <source>
        <dbReference type="Pfam" id="PF19081"/>
    </source>
</evidence>
<dbReference type="InterPro" id="IPR013783">
    <property type="entry name" value="Ig-like_fold"/>
</dbReference>
<feature type="domain" description="Ig-like" evidence="2">
    <location>
        <begin position="998"/>
        <end position="1075"/>
    </location>
</feature>
<dbReference type="Pfam" id="PF19406">
    <property type="entry name" value="PKD_5"/>
    <property type="match status" value="3"/>
</dbReference>
<proteinExistence type="predicted"/>
<feature type="domain" description="PKD-like" evidence="3">
    <location>
        <begin position="1179"/>
        <end position="1260"/>
    </location>
</feature>
<name>A0A2H9VRD7_9SPHI</name>
<dbReference type="InterPro" id="IPR026341">
    <property type="entry name" value="T9SS_type_B"/>
</dbReference>
<dbReference type="InterPro" id="IPR044023">
    <property type="entry name" value="Ig_7"/>
</dbReference>
<comment type="caution">
    <text evidence="4">The sequence shown here is derived from an EMBL/GenBank/DDBJ whole genome shotgun (WGS) entry which is preliminary data.</text>
</comment>
<dbReference type="InterPro" id="IPR045828">
    <property type="entry name" value="PKD_Bacteroidetes"/>
</dbReference>
<dbReference type="NCBIfam" id="TIGR04131">
    <property type="entry name" value="Bac_Flav_CTERM"/>
    <property type="match status" value="1"/>
</dbReference>
<feature type="domain" description="Ig-like" evidence="2">
    <location>
        <begin position="339"/>
        <end position="420"/>
    </location>
</feature>
<feature type="domain" description="Ig-like" evidence="2">
    <location>
        <begin position="504"/>
        <end position="581"/>
    </location>
</feature>
<feature type="domain" description="Ig-like" evidence="2">
    <location>
        <begin position="258"/>
        <end position="336"/>
    </location>
</feature>
<dbReference type="Gene3D" id="2.60.40.10">
    <property type="entry name" value="Immunoglobulins"/>
    <property type="match status" value="2"/>
</dbReference>
<feature type="domain" description="PKD-like" evidence="3">
    <location>
        <begin position="1272"/>
        <end position="1352"/>
    </location>
</feature>